<comment type="caution">
    <text evidence="2">The sequence shown here is derived from an EMBL/GenBank/DDBJ whole genome shotgun (WGS) entry which is preliminary data.</text>
</comment>
<keyword evidence="3" id="KW-1185">Reference proteome</keyword>
<feature type="region of interest" description="Disordered" evidence="1">
    <location>
        <begin position="75"/>
        <end position="122"/>
    </location>
</feature>
<dbReference type="RefSeq" id="WP_130160451.1">
    <property type="nucleotide sequence ID" value="NZ_SGIS01000082.1"/>
</dbReference>
<evidence type="ECO:0000256" key="1">
    <source>
        <dbReference type="SAM" id="MobiDB-lite"/>
    </source>
</evidence>
<proteinExistence type="predicted"/>
<evidence type="ECO:0000313" key="2">
    <source>
        <dbReference type="EMBL" id="RZF59143.1"/>
    </source>
</evidence>
<reference evidence="2 3" key="1">
    <citation type="submission" date="2019-02" db="EMBL/GenBank/DDBJ databases">
        <authorList>
            <person name="Li Y."/>
        </authorList>
    </citation>
    <scope>NUCLEOTIDE SEQUENCE [LARGE SCALE GENOMIC DNA]</scope>
    <source>
        <strain evidence="2 3">3-7</strain>
    </source>
</reference>
<dbReference type="AlphaFoldDB" id="A0A4Q6XHQ3"/>
<name>A0A4Q6XHQ3_9SPHN</name>
<sequence>MMMAALSALGGNIAHAQTEPTNQPMSEIELDRKLVEQGSLPPSVLKIDAELAKLPRTDPRALQLMKQKLAITQQHADGLREQQDTRTREQQERLRAVGALTKLSDRTSTQQQPQQQEQEQRMCAVNNGQVGYLRPC</sequence>
<dbReference type="Proteomes" id="UP000292085">
    <property type="component" value="Unassembled WGS sequence"/>
</dbReference>
<gene>
    <name evidence="2" type="ORF">EWE75_23335</name>
</gene>
<evidence type="ECO:0000313" key="3">
    <source>
        <dbReference type="Proteomes" id="UP000292085"/>
    </source>
</evidence>
<dbReference type="EMBL" id="SGIS01000082">
    <property type="protein sequence ID" value="RZF59143.1"/>
    <property type="molecule type" value="Genomic_DNA"/>
</dbReference>
<organism evidence="2 3">
    <name type="scientific">Sphingomonas populi</name>
    <dbReference type="NCBI Taxonomy" id="2484750"/>
    <lineage>
        <taxon>Bacteria</taxon>
        <taxon>Pseudomonadati</taxon>
        <taxon>Pseudomonadota</taxon>
        <taxon>Alphaproteobacteria</taxon>
        <taxon>Sphingomonadales</taxon>
        <taxon>Sphingomonadaceae</taxon>
        <taxon>Sphingomonas</taxon>
    </lineage>
</organism>
<accession>A0A4Q6XHQ3</accession>
<feature type="compositionally biased region" description="Basic and acidic residues" evidence="1">
    <location>
        <begin position="77"/>
        <end position="95"/>
    </location>
</feature>
<protein>
    <submittedName>
        <fullName evidence="2">Uncharacterized protein</fullName>
    </submittedName>
</protein>